<protein>
    <submittedName>
        <fullName evidence="2">Uncharacterized protein</fullName>
    </submittedName>
</protein>
<evidence type="ECO:0000313" key="2">
    <source>
        <dbReference type="EMBL" id="AXA61418.1"/>
    </source>
</evidence>
<name>A0A2Z4ZDR5_9PSED</name>
<keyword evidence="1" id="KW-0472">Membrane</keyword>
<sequence>MEQGVGTTEGKQKPVSFQQDIYAALKLMAEHWGLIGSLGALLSAVVSFGILMTYAKAINRIDLLPLVFDKQLSALLPWMGMVAFVLFLYMVVMGVTTMFYALAVSMFNQTPNLRPTVARFFFWAAVVGSLIIVTFAFQGPKVDHRIVACVIVLGMSAVMGGSLKSKKFRMALELVSLFNNLKGLGVWWHQAGVFLFAYFVLMVAVFAAVYPMLILLKSYTGKDTPEAITTLMIISMVAVVLLFLPALIFFVSKKHIVTRGLLSVGSALLVTLAVVATYPGASSTVVFKAAGMMGVRETNPVKYRLLKNFEAKDFDLASWGEVEVSRDLPVVKAFPLFSLGDVLLLCPSGLSGKRLGEWPEHSHACILTQRSDVVILPDAVVVPKQA</sequence>
<feature type="transmembrane region" description="Helical" evidence="1">
    <location>
        <begin position="228"/>
        <end position="250"/>
    </location>
</feature>
<keyword evidence="1" id="KW-0812">Transmembrane</keyword>
<gene>
    <name evidence="2" type="ORF">CEQ51_15485</name>
</gene>
<accession>A0A2Z4ZDR5</accession>
<keyword evidence="1" id="KW-1133">Transmembrane helix</keyword>
<dbReference type="RefSeq" id="WP_208665157.1">
    <property type="nucleotide sequence ID" value="NZ_CP022201.1"/>
</dbReference>
<reference evidence="3" key="1">
    <citation type="journal article" date="2021" name="Front. Microbiol.">
        <title>Genomic Analysis of the 1-Aminocyclopropane-1-Carboxylate Deaminase-Producing Pseudomonas thivervalensis SC5 Reveals Its Multifaceted Roles in Soil and in Beneficial Interactions With Plants.</title>
        <authorList>
            <person name="Nascimento F.X."/>
            <person name="Uron P."/>
            <person name="Glick B.R."/>
            <person name="Giachini A."/>
            <person name="Rossi M.J."/>
        </authorList>
    </citation>
    <scope>NUCLEOTIDE SEQUENCE [LARGE SCALE GENOMIC DNA]</scope>
    <source>
        <strain evidence="3">PLM3</strain>
    </source>
</reference>
<organism evidence="2 3">
    <name type="scientific">Pseudomonas thivervalensis</name>
    <dbReference type="NCBI Taxonomy" id="86265"/>
    <lineage>
        <taxon>Bacteria</taxon>
        <taxon>Pseudomonadati</taxon>
        <taxon>Pseudomonadota</taxon>
        <taxon>Gammaproteobacteria</taxon>
        <taxon>Pseudomonadales</taxon>
        <taxon>Pseudomonadaceae</taxon>
        <taxon>Pseudomonas</taxon>
    </lineage>
</organism>
<feature type="transmembrane region" description="Helical" evidence="1">
    <location>
        <begin position="75"/>
        <end position="108"/>
    </location>
</feature>
<feature type="transmembrane region" description="Helical" evidence="1">
    <location>
        <begin position="195"/>
        <end position="216"/>
    </location>
</feature>
<dbReference type="AlphaFoldDB" id="A0A2Z4ZDR5"/>
<keyword evidence="3" id="KW-1185">Reference proteome</keyword>
<feature type="transmembrane region" description="Helical" evidence="1">
    <location>
        <begin position="256"/>
        <end position="278"/>
    </location>
</feature>
<dbReference type="Proteomes" id="UP000251666">
    <property type="component" value="Chromosome"/>
</dbReference>
<evidence type="ECO:0000313" key="3">
    <source>
        <dbReference type="Proteomes" id="UP000251666"/>
    </source>
</evidence>
<feature type="transmembrane region" description="Helical" evidence="1">
    <location>
        <begin position="32"/>
        <end position="55"/>
    </location>
</feature>
<feature type="transmembrane region" description="Helical" evidence="1">
    <location>
        <begin position="145"/>
        <end position="163"/>
    </location>
</feature>
<dbReference type="KEGG" id="pthv:CE140_14930"/>
<dbReference type="EMBL" id="CP022202">
    <property type="protein sequence ID" value="AXA61418.1"/>
    <property type="molecule type" value="Genomic_DNA"/>
</dbReference>
<proteinExistence type="predicted"/>
<feature type="transmembrane region" description="Helical" evidence="1">
    <location>
        <begin position="120"/>
        <end position="139"/>
    </location>
</feature>
<evidence type="ECO:0000256" key="1">
    <source>
        <dbReference type="SAM" id="Phobius"/>
    </source>
</evidence>